<sequence>MAAIKVLYLSLPLLLCFLHCYAQNGIVNLKSSIVAGSNDFWDNPANAKSTIIFGSTGEFALIHANDTKVSIYDGTDTTSTFMSDDGNFQLLNSSSDPIWQSFDHPTDTLLPGQVLPKGHQLFSNVNGKTDYSKGRFMLDVADDGNVLLTSFRNGDPAYKYSGTSGSSSIVFNRTTALLYVFNGTTITYTMTTEQPPPVEDYYHRVILDDQGNFRQLYRSKTGSEWETAWKWVERPCLVNNICGVFGFCTSPDNETVNCSCLEGYSSIDPNTPSKGCQPDLVMDFCSLDSTHESFKIVRLEDADFPYLKDSDVSMVGPLDDSQCEEAVRKDCFCSAAVYFNNGCYKKRMPLLNARRSISDTNNLVAFLKVPINNDGKTLISNEALLAIFVVCSTFALLFAVVSVYYQPFLTRGLFKEKKPAKLNQLEVNLKAFSLNELKEATNGFQKQLGSGAFGTVYHGVLRLRDQEVEVAVKKLKKLTEHGESFLFGGKENEKPKWESRAKMVLEIASGLSYLHEECETQIIHCDIKPQNILLDHNYRVKISDFGIAKLMKKDQTRTDTMMRGTRGYMAPEWMRGLPVTKKVDVYSFGVVLLETIFCRRHVVKEIEASDATFLVDWVVSCLRAERLRDVISQDSEAVNDYERFKRMAMVGLWCLSSDPVRRPSMKDVERMLEGSIEVRIPPLLESSYTYPYY</sequence>
<keyword evidence="14" id="KW-1185">Reference proteome</keyword>
<dbReference type="GO" id="GO:0048544">
    <property type="term" value="P:recognition of pollen"/>
    <property type="evidence" value="ECO:0007669"/>
    <property type="project" value="InterPro"/>
</dbReference>
<evidence type="ECO:0000256" key="1">
    <source>
        <dbReference type="ARBA" id="ARBA00022527"/>
    </source>
</evidence>
<organism evidence="13 14">
    <name type="scientific">Cucurbita argyrosperma subsp. sororia</name>
    <dbReference type="NCBI Taxonomy" id="37648"/>
    <lineage>
        <taxon>Eukaryota</taxon>
        <taxon>Viridiplantae</taxon>
        <taxon>Streptophyta</taxon>
        <taxon>Embryophyta</taxon>
        <taxon>Tracheophyta</taxon>
        <taxon>Spermatophyta</taxon>
        <taxon>Magnoliopsida</taxon>
        <taxon>eudicotyledons</taxon>
        <taxon>Gunneridae</taxon>
        <taxon>Pentapetalae</taxon>
        <taxon>rosids</taxon>
        <taxon>fabids</taxon>
        <taxon>Cucurbitales</taxon>
        <taxon>Cucurbitaceae</taxon>
        <taxon>Cucurbiteae</taxon>
        <taxon>Cucurbita</taxon>
    </lineage>
</organism>
<evidence type="ECO:0000259" key="12">
    <source>
        <dbReference type="PROSITE" id="PS50011"/>
    </source>
</evidence>
<dbReference type="InterPro" id="IPR000858">
    <property type="entry name" value="S_locus_glycoprot_dom"/>
</dbReference>
<reference evidence="13 14" key="1">
    <citation type="journal article" date="2021" name="Hortic Res">
        <title>The domestication of Cucurbita argyrosperma as revealed by the genome of its wild relative.</title>
        <authorList>
            <person name="Barrera-Redondo J."/>
            <person name="Sanchez-de la Vega G."/>
            <person name="Aguirre-Liguori J.A."/>
            <person name="Castellanos-Morales G."/>
            <person name="Gutierrez-Guerrero Y.T."/>
            <person name="Aguirre-Dugua X."/>
            <person name="Aguirre-Planter E."/>
            <person name="Tenaillon M.I."/>
            <person name="Lira-Saade R."/>
            <person name="Eguiarte L.E."/>
        </authorList>
    </citation>
    <scope>NUCLEOTIDE SEQUENCE [LARGE SCALE GENOMIC DNA]</scope>
    <source>
        <strain evidence="13">JBR-2021</strain>
    </source>
</reference>
<gene>
    <name evidence="13" type="primary">LECRK2</name>
    <name evidence="13" type="ORF">SDJN03_22295</name>
</gene>
<dbReference type="Pfam" id="PF00954">
    <property type="entry name" value="S_locus_glycop"/>
    <property type="match status" value="1"/>
</dbReference>
<dbReference type="InterPro" id="IPR017441">
    <property type="entry name" value="Protein_kinase_ATP_BS"/>
</dbReference>
<comment type="caution">
    <text evidence="13">The sequence shown here is derived from an EMBL/GenBank/DDBJ whole genome shotgun (WGS) entry which is preliminary data.</text>
</comment>
<protein>
    <submittedName>
        <fullName evidence="13">G-type lectin S-receptor-like serine/threonine-protein kinase LECRK2</fullName>
    </submittedName>
</protein>
<dbReference type="AlphaFoldDB" id="A0AAV6MIX6"/>
<evidence type="ECO:0000256" key="8">
    <source>
        <dbReference type="ARBA" id="ARBA00023157"/>
    </source>
</evidence>
<keyword evidence="3" id="KW-0808">Transferase</keyword>
<dbReference type="Pfam" id="PF01453">
    <property type="entry name" value="B_lectin"/>
    <property type="match status" value="1"/>
</dbReference>
<keyword evidence="1" id="KW-0723">Serine/threonine-protein kinase</keyword>
<dbReference type="InterPro" id="IPR008271">
    <property type="entry name" value="Ser/Thr_kinase_AS"/>
</dbReference>
<evidence type="ECO:0000256" key="7">
    <source>
        <dbReference type="ARBA" id="ARBA00022840"/>
    </source>
</evidence>
<evidence type="ECO:0000256" key="9">
    <source>
        <dbReference type="PROSITE-ProRule" id="PRU10141"/>
    </source>
</evidence>
<evidence type="ECO:0000256" key="6">
    <source>
        <dbReference type="ARBA" id="ARBA00022777"/>
    </source>
</evidence>
<dbReference type="InterPro" id="IPR000719">
    <property type="entry name" value="Prot_kinase_dom"/>
</dbReference>
<feature type="chain" id="PRO_5043731031" evidence="11">
    <location>
        <begin position="23"/>
        <end position="693"/>
    </location>
</feature>
<evidence type="ECO:0000256" key="5">
    <source>
        <dbReference type="ARBA" id="ARBA00022741"/>
    </source>
</evidence>
<keyword evidence="4 11" id="KW-0732">Signal</keyword>
<evidence type="ECO:0000313" key="14">
    <source>
        <dbReference type="Proteomes" id="UP000685013"/>
    </source>
</evidence>
<proteinExistence type="predicted"/>
<dbReference type="Pfam" id="PF07714">
    <property type="entry name" value="PK_Tyr_Ser-Thr"/>
    <property type="match status" value="1"/>
</dbReference>
<evidence type="ECO:0000256" key="3">
    <source>
        <dbReference type="ARBA" id="ARBA00022679"/>
    </source>
</evidence>
<evidence type="ECO:0000256" key="10">
    <source>
        <dbReference type="SAM" id="Phobius"/>
    </source>
</evidence>
<dbReference type="GO" id="GO:0004674">
    <property type="term" value="F:protein serine/threonine kinase activity"/>
    <property type="evidence" value="ECO:0007669"/>
    <property type="project" value="UniProtKB-KW"/>
</dbReference>
<evidence type="ECO:0000313" key="13">
    <source>
        <dbReference type="EMBL" id="KAG6582293.1"/>
    </source>
</evidence>
<dbReference type="InterPro" id="IPR001245">
    <property type="entry name" value="Ser-Thr/Tyr_kinase_cat_dom"/>
</dbReference>
<feature type="signal peptide" evidence="11">
    <location>
        <begin position="1"/>
        <end position="22"/>
    </location>
</feature>
<keyword evidence="5 9" id="KW-0547">Nucleotide-binding</keyword>
<dbReference type="FunFam" id="1.10.510.10:FF:000237">
    <property type="entry name" value="G-type lectin S-receptor-like serine/threonine-protein kinase"/>
    <property type="match status" value="1"/>
</dbReference>
<dbReference type="PANTHER" id="PTHR47976:SF62">
    <property type="entry name" value="RECEPTOR-LIKE SERINE_THREONINE-PROTEIN KINASE"/>
    <property type="match status" value="1"/>
</dbReference>
<keyword evidence="10" id="KW-0472">Membrane</keyword>
<keyword evidence="10" id="KW-1133">Transmembrane helix</keyword>
<dbReference type="Proteomes" id="UP000685013">
    <property type="component" value="Chromosome 14"/>
</dbReference>
<feature type="domain" description="Protein kinase" evidence="12">
    <location>
        <begin position="403"/>
        <end position="684"/>
    </location>
</feature>
<name>A0AAV6MIX6_9ROSI</name>
<evidence type="ECO:0000256" key="11">
    <source>
        <dbReference type="SAM" id="SignalP"/>
    </source>
</evidence>
<dbReference type="InterPro" id="IPR001480">
    <property type="entry name" value="Bulb-type_lectin_dom"/>
</dbReference>
<feature type="binding site" evidence="9">
    <location>
        <position position="474"/>
    </location>
    <ligand>
        <name>ATP</name>
        <dbReference type="ChEBI" id="CHEBI:30616"/>
    </ligand>
</feature>
<keyword evidence="10" id="KW-0812">Transmembrane</keyword>
<dbReference type="Pfam" id="PF00069">
    <property type="entry name" value="Pkinase"/>
    <property type="match status" value="1"/>
</dbReference>
<evidence type="ECO:0000256" key="2">
    <source>
        <dbReference type="ARBA" id="ARBA00022536"/>
    </source>
</evidence>
<feature type="transmembrane region" description="Helical" evidence="10">
    <location>
        <begin position="383"/>
        <end position="405"/>
    </location>
</feature>
<keyword evidence="2" id="KW-0245">EGF-like domain</keyword>
<evidence type="ECO:0000256" key="4">
    <source>
        <dbReference type="ARBA" id="ARBA00022729"/>
    </source>
</evidence>
<feature type="non-terminal residue" evidence="13">
    <location>
        <position position="1"/>
    </location>
</feature>
<dbReference type="PROSITE" id="PS00107">
    <property type="entry name" value="PROTEIN_KINASE_ATP"/>
    <property type="match status" value="1"/>
</dbReference>
<accession>A0AAV6MIX6</accession>
<dbReference type="EMBL" id="JAGKQH010000014">
    <property type="protein sequence ID" value="KAG6582293.1"/>
    <property type="molecule type" value="Genomic_DNA"/>
</dbReference>
<dbReference type="PROSITE" id="PS50011">
    <property type="entry name" value="PROTEIN_KINASE_DOM"/>
    <property type="match status" value="1"/>
</dbReference>
<keyword evidence="6 13" id="KW-0418">Kinase</keyword>
<keyword evidence="8" id="KW-1015">Disulfide bond</keyword>
<keyword evidence="7 9" id="KW-0067">ATP-binding</keyword>
<dbReference type="InterPro" id="IPR051343">
    <property type="entry name" value="G-type_lectin_kinases/EP1-like"/>
</dbReference>
<dbReference type="GO" id="GO:0005524">
    <property type="term" value="F:ATP binding"/>
    <property type="evidence" value="ECO:0007669"/>
    <property type="project" value="UniProtKB-UniRule"/>
</dbReference>
<dbReference type="SMART" id="SM00220">
    <property type="entry name" value="S_TKc"/>
    <property type="match status" value="1"/>
</dbReference>
<dbReference type="PANTHER" id="PTHR47976">
    <property type="entry name" value="G-TYPE LECTIN S-RECEPTOR-LIKE SERINE/THREONINE-PROTEIN KINASE SD2-5"/>
    <property type="match status" value="1"/>
</dbReference>
<dbReference type="PROSITE" id="PS00108">
    <property type="entry name" value="PROTEIN_KINASE_ST"/>
    <property type="match status" value="1"/>
</dbReference>